<dbReference type="GO" id="GO:0009036">
    <property type="term" value="F:type II site-specific deoxyribonuclease activity"/>
    <property type="evidence" value="ECO:0007669"/>
    <property type="project" value="InterPro"/>
</dbReference>
<dbReference type="RefSeq" id="WP_210513463.1">
    <property type="nucleotide sequence ID" value="NZ_JAFIDN010000022.1"/>
</dbReference>
<accession>A0A8J7UY37</accession>
<evidence type="ECO:0000313" key="2">
    <source>
        <dbReference type="Proteomes" id="UP000673975"/>
    </source>
</evidence>
<keyword evidence="1" id="KW-0255">Endonuclease</keyword>
<dbReference type="GO" id="GO:0003677">
    <property type="term" value="F:DNA binding"/>
    <property type="evidence" value="ECO:0007669"/>
    <property type="project" value="InterPro"/>
</dbReference>
<dbReference type="AlphaFoldDB" id="A0A8J7UY37"/>
<organism evidence="1 2">
    <name type="scientific">Natronogracilivirga saccharolytica</name>
    <dbReference type="NCBI Taxonomy" id="2812953"/>
    <lineage>
        <taxon>Bacteria</taxon>
        <taxon>Pseudomonadati</taxon>
        <taxon>Balneolota</taxon>
        <taxon>Balneolia</taxon>
        <taxon>Balneolales</taxon>
        <taxon>Cyclonatronaceae</taxon>
        <taxon>Natronogracilivirga</taxon>
    </lineage>
</organism>
<name>A0A8J7UY37_9BACT</name>
<keyword evidence="1" id="KW-0540">Nuclease</keyword>
<dbReference type="EMBL" id="JAFIDN010000022">
    <property type="protein sequence ID" value="MBP3194004.1"/>
    <property type="molecule type" value="Genomic_DNA"/>
</dbReference>
<keyword evidence="2" id="KW-1185">Reference proteome</keyword>
<dbReference type="GO" id="GO:0009307">
    <property type="term" value="P:DNA restriction-modification system"/>
    <property type="evidence" value="ECO:0007669"/>
    <property type="project" value="InterPro"/>
</dbReference>
<proteinExistence type="predicted"/>
<dbReference type="Pfam" id="PF09568">
    <property type="entry name" value="RE_MjaI"/>
    <property type="match status" value="1"/>
</dbReference>
<dbReference type="Proteomes" id="UP000673975">
    <property type="component" value="Unassembled WGS sequence"/>
</dbReference>
<gene>
    <name evidence="1" type="ORF">NATSA_15100</name>
</gene>
<reference evidence="1" key="1">
    <citation type="submission" date="2021-02" db="EMBL/GenBank/DDBJ databases">
        <title>Natronogracilivirga saccharolytica gen. nov. sp. nov. a new anaerobic, haloalkiliphilic carbohydrate-fermenting bacterium from soda lake and proposing of Cyclonatronumiaceae fam. nov. in the phylum Balneolaeota.</title>
        <authorList>
            <person name="Zhilina T.N."/>
            <person name="Sorokin D.Y."/>
            <person name="Zavarzina D.G."/>
            <person name="Toshchakov S.V."/>
            <person name="Kublanov I.V."/>
        </authorList>
    </citation>
    <scope>NUCLEOTIDE SEQUENCE</scope>
    <source>
        <strain evidence="1">Z-1702</strain>
    </source>
</reference>
<comment type="caution">
    <text evidence="1">The sequence shown here is derived from an EMBL/GenBank/DDBJ whole genome shotgun (WGS) entry which is preliminary data.</text>
</comment>
<dbReference type="InterPro" id="IPR019068">
    <property type="entry name" value="Restrct_endonuc_II_MjaI"/>
</dbReference>
<sequence>MSQKFKIKYDEIQNIVVGEVPNYPKYATQILNLANQNAQGTRPKIVGQMSDLIQEFDGQTVEQWIEWYEERYPDARKNAADRVEDMIKKLKESIDKIDREMIDTWVKDLVLYKTFIGLRFQEAILRKVADIKGTTYRLAGKDDESKGIDGYVGFMPVSIKPTTYRSKSSLAEDIKVEIIYYEKKKDGITVYFDF</sequence>
<keyword evidence="1" id="KW-0378">Hydrolase</keyword>
<protein>
    <submittedName>
        <fullName evidence="1">MjaI family restriction endonuclease</fullName>
    </submittedName>
</protein>
<evidence type="ECO:0000313" key="1">
    <source>
        <dbReference type="EMBL" id="MBP3194004.1"/>
    </source>
</evidence>